<keyword evidence="1" id="KW-0732">Signal</keyword>
<dbReference type="EMBL" id="JAQIZT010000002">
    <property type="protein sequence ID" value="KAJ7007069.1"/>
    <property type="molecule type" value="Genomic_DNA"/>
</dbReference>
<evidence type="ECO:0000313" key="2">
    <source>
        <dbReference type="EMBL" id="KAJ7007069.1"/>
    </source>
</evidence>
<evidence type="ECO:0008006" key="4">
    <source>
        <dbReference type="Google" id="ProtNLM"/>
    </source>
</evidence>
<sequence>MDLKDYMTCVFLLWFANAGIATPVRVGCDNGLQPTVFPAVFSARVMVTATWRADHLRHEMITRRVVGDDHVRGDWWLIRQGNARKKWHRHATLFGPCPTRTLLVYI</sequence>
<comment type="caution">
    <text evidence="2">The sequence shown here is derived from an EMBL/GenBank/DDBJ whole genome shotgun (WGS) entry which is preliminary data.</text>
</comment>
<gene>
    <name evidence="2" type="ORF">NC653_006201</name>
</gene>
<proteinExistence type="predicted"/>
<organism evidence="2 3">
    <name type="scientific">Populus alba x Populus x berolinensis</name>
    <dbReference type="NCBI Taxonomy" id="444605"/>
    <lineage>
        <taxon>Eukaryota</taxon>
        <taxon>Viridiplantae</taxon>
        <taxon>Streptophyta</taxon>
        <taxon>Embryophyta</taxon>
        <taxon>Tracheophyta</taxon>
        <taxon>Spermatophyta</taxon>
        <taxon>Magnoliopsida</taxon>
        <taxon>eudicotyledons</taxon>
        <taxon>Gunneridae</taxon>
        <taxon>Pentapetalae</taxon>
        <taxon>rosids</taxon>
        <taxon>fabids</taxon>
        <taxon>Malpighiales</taxon>
        <taxon>Salicaceae</taxon>
        <taxon>Saliceae</taxon>
        <taxon>Populus</taxon>
    </lineage>
</organism>
<evidence type="ECO:0000256" key="1">
    <source>
        <dbReference type="SAM" id="SignalP"/>
    </source>
</evidence>
<evidence type="ECO:0000313" key="3">
    <source>
        <dbReference type="Proteomes" id="UP001164929"/>
    </source>
</evidence>
<protein>
    <recommendedName>
        <fullName evidence="4">Secreted protein</fullName>
    </recommendedName>
</protein>
<name>A0AAD6RE45_9ROSI</name>
<accession>A0AAD6RE45</accession>
<feature type="chain" id="PRO_5041953506" description="Secreted protein" evidence="1">
    <location>
        <begin position="22"/>
        <end position="106"/>
    </location>
</feature>
<feature type="signal peptide" evidence="1">
    <location>
        <begin position="1"/>
        <end position="21"/>
    </location>
</feature>
<dbReference type="Proteomes" id="UP001164929">
    <property type="component" value="Chromosome 2"/>
</dbReference>
<dbReference type="AlphaFoldDB" id="A0AAD6RE45"/>
<reference evidence="2" key="1">
    <citation type="journal article" date="2023" name="Mol. Ecol. Resour.">
        <title>Chromosome-level genome assembly of a triploid poplar Populus alba 'Berolinensis'.</title>
        <authorList>
            <person name="Chen S."/>
            <person name="Yu Y."/>
            <person name="Wang X."/>
            <person name="Wang S."/>
            <person name="Zhang T."/>
            <person name="Zhou Y."/>
            <person name="He R."/>
            <person name="Meng N."/>
            <person name="Wang Y."/>
            <person name="Liu W."/>
            <person name="Liu Z."/>
            <person name="Liu J."/>
            <person name="Guo Q."/>
            <person name="Huang H."/>
            <person name="Sederoff R.R."/>
            <person name="Wang G."/>
            <person name="Qu G."/>
            <person name="Chen S."/>
        </authorList>
    </citation>
    <scope>NUCLEOTIDE SEQUENCE</scope>
    <source>
        <strain evidence="2">SC-2020</strain>
    </source>
</reference>
<keyword evidence="3" id="KW-1185">Reference proteome</keyword>